<evidence type="ECO:0000259" key="5">
    <source>
        <dbReference type="SMART" id="SM00829"/>
    </source>
</evidence>
<comment type="similarity">
    <text evidence="4">Belongs to the zinc-containing alcohol dehydrogenase family.</text>
</comment>
<evidence type="ECO:0000256" key="4">
    <source>
        <dbReference type="RuleBase" id="RU361277"/>
    </source>
</evidence>
<dbReference type="InterPro" id="IPR002328">
    <property type="entry name" value="ADH_Zn_CS"/>
</dbReference>
<dbReference type="GO" id="GO:0008270">
    <property type="term" value="F:zinc ion binding"/>
    <property type="evidence" value="ECO:0007669"/>
    <property type="project" value="InterPro"/>
</dbReference>
<dbReference type="InterPro" id="IPR011032">
    <property type="entry name" value="GroES-like_sf"/>
</dbReference>
<dbReference type="PANTHER" id="PTHR43401:SF2">
    <property type="entry name" value="L-THREONINE 3-DEHYDROGENASE"/>
    <property type="match status" value="1"/>
</dbReference>
<dbReference type="Proteomes" id="UP000187941">
    <property type="component" value="Chromosome"/>
</dbReference>
<organism evidence="6 7">
    <name type="scientific">Spirosoma montaniterrae</name>
    <dbReference type="NCBI Taxonomy" id="1178516"/>
    <lineage>
        <taxon>Bacteria</taxon>
        <taxon>Pseudomonadati</taxon>
        <taxon>Bacteroidota</taxon>
        <taxon>Cytophagia</taxon>
        <taxon>Cytophagales</taxon>
        <taxon>Cytophagaceae</taxon>
        <taxon>Spirosoma</taxon>
    </lineage>
</organism>
<keyword evidence="7" id="KW-1185">Reference proteome</keyword>
<dbReference type="InterPro" id="IPR036291">
    <property type="entry name" value="NAD(P)-bd_dom_sf"/>
</dbReference>
<dbReference type="InterPro" id="IPR020843">
    <property type="entry name" value="ER"/>
</dbReference>
<accession>A0A1P9WV97</accession>
<dbReference type="GO" id="GO:0016616">
    <property type="term" value="F:oxidoreductase activity, acting on the CH-OH group of donors, NAD or NADP as acceptor"/>
    <property type="evidence" value="ECO:0007669"/>
    <property type="project" value="UniProtKB-ARBA"/>
</dbReference>
<dbReference type="SUPFAM" id="SSF50129">
    <property type="entry name" value="GroES-like"/>
    <property type="match status" value="1"/>
</dbReference>
<dbReference type="Gene3D" id="3.40.50.720">
    <property type="entry name" value="NAD(P)-binding Rossmann-like Domain"/>
    <property type="match status" value="1"/>
</dbReference>
<dbReference type="Pfam" id="PF08240">
    <property type="entry name" value="ADH_N"/>
    <property type="match status" value="1"/>
</dbReference>
<dbReference type="InterPro" id="IPR050129">
    <property type="entry name" value="Zn_alcohol_dh"/>
</dbReference>
<reference evidence="6 7" key="1">
    <citation type="submission" date="2016-01" db="EMBL/GenBank/DDBJ databases">
        <authorList>
            <person name="Oliw E.H."/>
        </authorList>
    </citation>
    <scope>NUCLEOTIDE SEQUENCE [LARGE SCALE GENOMIC DNA]</scope>
    <source>
        <strain evidence="6 7">DY10</strain>
    </source>
</reference>
<evidence type="ECO:0000313" key="6">
    <source>
        <dbReference type="EMBL" id="AQG79248.1"/>
    </source>
</evidence>
<sequence length="337" mass="35395">MRALIISAPQTMTVGSWAMPQPGPGEVRVAVAAAGICAGDLYIYTGKNPYVAYPNIGGHEVSGYVEAVGPDVAELSIGDRVVVDPFVSCGRCYPCRIGKRNCCVNLRITGVHVPGGYADFVLTPATHAYKIPDGLSLEKAAFTEPVTVALHACQRAGVTAADDVLVLGCGPIGMVTIDVARAFGARVLAVDVLPQRVETAARLGADGMLSDGNLIKNVLERTNGEGMPVVIEATGVPAVMTQTLDLVAAGGRIVIVGLVGKGVAVPFQGLDFTRKEPTIYGSRTSTPDCFPTSMQLLAEGKIRFPDWATAFPMWEAPAVFADITAHPENVHKGLLIR</sequence>
<evidence type="ECO:0000256" key="1">
    <source>
        <dbReference type="ARBA" id="ARBA00022723"/>
    </source>
</evidence>
<evidence type="ECO:0000313" key="7">
    <source>
        <dbReference type="Proteomes" id="UP000187941"/>
    </source>
</evidence>
<dbReference type="AlphaFoldDB" id="A0A1P9WV97"/>
<dbReference type="CDD" id="cd08261">
    <property type="entry name" value="Zn_ADH7"/>
    <property type="match status" value="1"/>
</dbReference>
<dbReference type="OrthoDB" id="9787435at2"/>
<keyword evidence="3" id="KW-0560">Oxidoreductase</keyword>
<dbReference type="InterPro" id="IPR013154">
    <property type="entry name" value="ADH-like_N"/>
</dbReference>
<gene>
    <name evidence="6" type="ORF">AWR27_07865</name>
</gene>
<dbReference type="EMBL" id="CP014263">
    <property type="protein sequence ID" value="AQG79248.1"/>
    <property type="molecule type" value="Genomic_DNA"/>
</dbReference>
<dbReference type="Pfam" id="PF00107">
    <property type="entry name" value="ADH_zinc_N"/>
    <property type="match status" value="1"/>
</dbReference>
<dbReference type="RefSeq" id="WP_077130688.1">
    <property type="nucleotide sequence ID" value="NZ_CP014263.1"/>
</dbReference>
<dbReference type="SMART" id="SM00829">
    <property type="entry name" value="PKS_ER"/>
    <property type="match status" value="1"/>
</dbReference>
<dbReference type="KEGG" id="smon:AWR27_07865"/>
<dbReference type="Gene3D" id="3.90.180.10">
    <property type="entry name" value="Medium-chain alcohol dehydrogenases, catalytic domain"/>
    <property type="match status" value="1"/>
</dbReference>
<dbReference type="SUPFAM" id="SSF51735">
    <property type="entry name" value="NAD(P)-binding Rossmann-fold domains"/>
    <property type="match status" value="1"/>
</dbReference>
<keyword evidence="1 4" id="KW-0479">Metal-binding</keyword>
<evidence type="ECO:0000256" key="3">
    <source>
        <dbReference type="ARBA" id="ARBA00023002"/>
    </source>
</evidence>
<protein>
    <submittedName>
        <fullName evidence="6">Zn-dependent alcohol dehydrogenase</fullName>
    </submittedName>
</protein>
<comment type="cofactor">
    <cofactor evidence="4">
        <name>Zn(2+)</name>
        <dbReference type="ChEBI" id="CHEBI:29105"/>
    </cofactor>
</comment>
<dbReference type="PROSITE" id="PS00059">
    <property type="entry name" value="ADH_ZINC"/>
    <property type="match status" value="1"/>
</dbReference>
<feature type="domain" description="Enoyl reductase (ER)" evidence="5">
    <location>
        <begin position="7"/>
        <end position="335"/>
    </location>
</feature>
<dbReference type="PANTHER" id="PTHR43401">
    <property type="entry name" value="L-THREONINE 3-DEHYDROGENASE"/>
    <property type="match status" value="1"/>
</dbReference>
<keyword evidence="2 4" id="KW-0862">Zinc</keyword>
<evidence type="ECO:0000256" key="2">
    <source>
        <dbReference type="ARBA" id="ARBA00022833"/>
    </source>
</evidence>
<name>A0A1P9WV97_9BACT</name>
<dbReference type="STRING" id="1178516.AWR27_07865"/>
<dbReference type="InterPro" id="IPR013149">
    <property type="entry name" value="ADH-like_C"/>
</dbReference>
<proteinExistence type="inferred from homology"/>